<evidence type="ECO:0000313" key="6">
    <source>
        <dbReference type="EMBL" id="QHU10818.1"/>
    </source>
</evidence>
<dbReference type="AlphaFoldDB" id="A0A6C0K3M4"/>
<feature type="transmembrane region" description="Helical" evidence="5">
    <location>
        <begin position="57"/>
        <end position="76"/>
    </location>
</feature>
<dbReference type="InterPro" id="IPR006214">
    <property type="entry name" value="Bax_inhibitor_1-related"/>
</dbReference>
<evidence type="ECO:0000256" key="4">
    <source>
        <dbReference type="ARBA" id="ARBA00023136"/>
    </source>
</evidence>
<dbReference type="Pfam" id="PF01027">
    <property type="entry name" value="Bax1-I"/>
    <property type="match status" value="1"/>
</dbReference>
<evidence type="ECO:0000256" key="5">
    <source>
        <dbReference type="SAM" id="Phobius"/>
    </source>
</evidence>
<sequence length="255" mass="28476">MVNSALYERLFGGRGGSGRHSGFHQFNLHMNGGKRKSLKGGDSSSSFLKLLNEKKNFLLAVFANLITQLGITYYIMMNYKGGDKNVGIFWGLFIVEILILIVLALVPMPAWLKFILFSVFSACWGIMLSFMKKTVDPKLIQMAILGTISIFGFMFLIGALLIMFGINLGFQFAAFLFYALLLLIIVQLVVMFSGTSSIFVKGLSVAGLILFSLYVVYDTNNILQREYSGDFITASLDYYLDILNIFIDLVSFNSN</sequence>
<evidence type="ECO:0000256" key="2">
    <source>
        <dbReference type="ARBA" id="ARBA00022692"/>
    </source>
</evidence>
<keyword evidence="4 5" id="KW-0472">Membrane</keyword>
<feature type="transmembrane region" description="Helical" evidence="5">
    <location>
        <begin position="172"/>
        <end position="191"/>
    </location>
</feature>
<dbReference type="GO" id="GO:0016020">
    <property type="term" value="C:membrane"/>
    <property type="evidence" value="ECO:0007669"/>
    <property type="project" value="UniProtKB-SubCell"/>
</dbReference>
<feature type="transmembrane region" description="Helical" evidence="5">
    <location>
        <begin position="143"/>
        <end position="166"/>
    </location>
</feature>
<dbReference type="EMBL" id="MN740772">
    <property type="protein sequence ID" value="QHU10818.1"/>
    <property type="molecule type" value="Genomic_DNA"/>
</dbReference>
<comment type="subcellular location">
    <subcellularLocation>
        <location evidence="1">Membrane</location>
        <topology evidence="1">Multi-pass membrane protein</topology>
    </subcellularLocation>
</comment>
<name>A0A6C0K3M4_9ZZZZ</name>
<feature type="transmembrane region" description="Helical" evidence="5">
    <location>
        <begin position="198"/>
        <end position="217"/>
    </location>
</feature>
<protein>
    <submittedName>
        <fullName evidence="6">Uncharacterized protein</fullName>
    </submittedName>
</protein>
<accession>A0A6C0K3M4</accession>
<feature type="transmembrane region" description="Helical" evidence="5">
    <location>
        <begin position="88"/>
        <end position="108"/>
    </location>
</feature>
<evidence type="ECO:0000256" key="1">
    <source>
        <dbReference type="ARBA" id="ARBA00004141"/>
    </source>
</evidence>
<organism evidence="6">
    <name type="scientific">viral metagenome</name>
    <dbReference type="NCBI Taxonomy" id="1070528"/>
    <lineage>
        <taxon>unclassified sequences</taxon>
        <taxon>metagenomes</taxon>
        <taxon>organismal metagenomes</taxon>
    </lineage>
</organism>
<dbReference type="PANTHER" id="PTHR23291:SF50">
    <property type="entry name" value="PROTEIN LIFEGUARD 4"/>
    <property type="match status" value="1"/>
</dbReference>
<keyword evidence="3 5" id="KW-1133">Transmembrane helix</keyword>
<evidence type="ECO:0000256" key="3">
    <source>
        <dbReference type="ARBA" id="ARBA00022989"/>
    </source>
</evidence>
<reference evidence="6" key="1">
    <citation type="journal article" date="2020" name="Nature">
        <title>Giant virus diversity and host interactions through global metagenomics.</title>
        <authorList>
            <person name="Schulz F."/>
            <person name="Roux S."/>
            <person name="Paez-Espino D."/>
            <person name="Jungbluth S."/>
            <person name="Walsh D.A."/>
            <person name="Denef V.J."/>
            <person name="McMahon K.D."/>
            <person name="Konstantinidis K.T."/>
            <person name="Eloe-Fadrosh E.A."/>
            <person name="Kyrpides N.C."/>
            <person name="Woyke T."/>
        </authorList>
    </citation>
    <scope>NUCLEOTIDE SEQUENCE</scope>
    <source>
        <strain evidence="6">GVMAG-S-1101165-83</strain>
    </source>
</reference>
<keyword evidence="2 5" id="KW-0812">Transmembrane</keyword>
<feature type="transmembrane region" description="Helical" evidence="5">
    <location>
        <begin position="114"/>
        <end position="131"/>
    </location>
</feature>
<dbReference type="PANTHER" id="PTHR23291">
    <property type="entry name" value="BAX INHIBITOR-RELATED"/>
    <property type="match status" value="1"/>
</dbReference>
<proteinExistence type="predicted"/>